<dbReference type="PROSITE" id="PS00086">
    <property type="entry name" value="CYTOCHROME_P450"/>
    <property type="match status" value="1"/>
</dbReference>
<dbReference type="GeneID" id="105273917"/>
<dbReference type="InterPro" id="IPR036396">
    <property type="entry name" value="Cyt_P450_sf"/>
</dbReference>
<dbReference type="InterPro" id="IPR001128">
    <property type="entry name" value="Cyt_P450"/>
</dbReference>
<reference evidence="14 15" key="1">
    <citation type="submission" date="2025-04" db="UniProtKB">
        <authorList>
            <consortium name="RefSeq"/>
        </authorList>
    </citation>
    <scope>IDENTIFICATION</scope>
    <source>
        <strain evidence="14 15">USDA-PBARC FA_bdor</strain>
        <tissue evidence="14 15">Whole organism</tissue>
    </source>
</reference>
<proteinExistence type="inferred from homology"/>
<evidence type="ECO:0000256" key="4">
    <source>
        <dbReference type="ARBA" id="ARBA00004406"/>
    </source>
</evidence>
<comment type="similarity">
    <text evidence="5 12">Belongs to the cytochrome P450 family.</text>
</comment>
<comment type="subcellular location">
    <subcellularLocation>
        <location evidence="4">Endoplasmic reticulum membrane</location>
        <topology evidence="4">Peripheral membrane protein</topology>
    </subcellularLocation>
    <subcellularLocation>
        <location evidence="3">Microsome membrane</location>
        <topology evidence="3">Peripheral membrane protein</topology>
    </subcellularLocation>
</comment>
<dbReference type="RefSeq" id="XP_011314944.1">
    <property type="nucleotide sequence ID" value="XM_011316642.1"/>
</dbReference>
<accession>A0A9R1UBU7</accession>
<comment type="function">
    <text evidence="2">May be involved in the metabolism of insect hormones and in the breakdown of synthetic insecticides.</text>
</comment>
<dbReference type="RefSeq" id="XP_011314943.1">
    <property type="nucleotide sequence ID" value="XM_011316641.1"/>
</dbReference>
<dbReference type="GO" id="GO:0020037">
    <property type="term" value="F:heme binding"/>
    <property type="evidence" value="ECO:0007669"/>
    <property type="project" value="InterPro"/>
</dbReference>
<accession>A0A9R1TQ30</accession>
<dbReference type="Gene3D" id="1.10.630.10">
    <property type="entry name" value="Cytochrome P450"/>
    <property type="match status" value="1"/>
</dbReference>
<comment type="cofactor">
    <cofactor evidence="1 11">
        <name>heme</name>
        <dbReference type="ChEBI" id="CHEBI:30413"/>
    </cofactor>
</comment>
<dbReference type="AlphaFoldDB" id="A0A9R1TUF5"/>
<keyword evidence="8 12" id="KW-0560">Oxidoreductase</keyword>
<evidence type="ECO:0000256" key="1">
    <source>
        <dbReference type="ARBA" id="ARBA00001971"/>
    </source>
</evidence>
<accession>A0A9R1TUF5</accession>
<evidence type="ECO:0000313" key="17">
    <source>
        <dbReference type="RefSeq" id="XP_011314944.1"/>
    </source>
</evidence>
<gene>
    <name evidence="14 15 16 17" type="primary">LOC105273917</name>
</gene>
<evidence type="ECO:0000256" key="7">
    <source>
        <dbReference type="ARBA" id="ARBA00022723"/>
    </source>
</evidence>
<dbReference type="KEGG" id="fas:105273917"/>
<dbReference type="SUPFAM" id="SSF48264">
    <property type="entry name" value="Cytochrome P450"/>
    <property type="match status" value="1"/>
</dbReference>
<dbReference type="CDD" id="cd11054">
    <property type="entry name" value="CYP24A1-like"/>
    <property type="match status" value="1"/>
</dbReference>
<dbReference type="GO" id="GO:0004497">
    <property type="term" value="F:monooxygenase activity"/>
    <property type="evidence" value="ECO:0007669"/>
    <property type="project" value="UniProtKB-KW"/>
</dbReference>
<evidence type="ECO:0000313" key="14">
    <source>
        <dbReference type="RefSeq" id="XP_011314941.1"/>
    </source>
</evidence>
<dbReference type="FunFam" id="1.10.630.10:FF:000006">
    <property type="entry name" value="Cytochrome P450 302a1, mitochondrial"/>
    <property type="match status" value="1"/>
</dbReference>
<dbReference type="PRINTS" id="PR00465">
    <property type="entry name" value="EP450IV"/>
</dbReference>
<name>A0A9R1TUF5_9HYME</name>
<dbReference type="PANTHER" id="PTHR24279:SF120">
    <property type="entry name" value="CYTOCHROME P450"/>
    <property type="match status" value="1"/>
</dbReference>
<dbReference type="InterPro" id="IPR002403">
    <property type="entry name" value="Cyt_P450_E_grp-IV"/>
</dbReference>
<evidence type="ECO:0000256" key="10">
    <source>
        <dbReference type="ARBA" id="ARBA00023033"/>
    </source>
</evidence>
<evidence type="ECO:0000313" key="15">
    <source>
        <dbReference type="RefSeq" id="XP_011314942.1"/>
    </source>
</evidence>
<evidence type="ECO:0000256" key="11">
    <source>
        <dbReference type="PIRSR" id="PIRSR602403-1"/>
    </source>
</evidence>
<dbReference type="PANTHER" id="PTHR24279">
    <property type="entry name" value="CYTOCHROME P450"/>
    <property type="match status" value="1"/>
</dbReference>
<evidence type="ECO:0000313" key="16">
    <source>
        <dbReference type="RefSeq" id="XP_011314943.1"/>
    </source>
</evidence>
<dbReference type="Proteomes" id="UP000694866">
    <property type="component" value="Unplaced"/>
</dbReference>
<dbReference type="RefSeq" id="XP_011314942.1">
    <property type="nucleotide sequence ID" value="XM_011316640.1"/>
</dbReference>
<evidence type="ECO:0000256" key="6">
    <source>
        <dbReference type="ARBA" id="ARBA00022617"/>
    </source>
</evidence>
<keyword evidence="7 11" id="KW-0479">Metal-binding</keyword>
<dbReference type="GO" id="GO:0005506">
    <property type="term" value="F:iron ion binding"/>
    <property type="evidence" value="ECO:0007669"/>
    <property type="project" value="InterPro"/>
</dbReference>
<dbReference type="InterPro" id="IPR017972">
    <property type="entry name" value="Cyt_P450_CS"/>
</dbReference>
<keyword evidence="13" id="KW-1185">Reference proteome</keyword>
<dbReference type="RefSeq" id="XP_011314941.1">
    <property type="nucleotide sequence ID" value="XM_011316639.1"/>
</dbReference>
<organism evidence="13 16">
    <name type="scientific">Fopius arisanus</name>
    <dbReference type="NCBI Taxonomy" id="64838"/>
    <lineage>
        <taxon>Eukaryota</taxon>
        <taxon>Metazoa</taxon>
        <taxon>Ecdysozoa</taxon>
        <taxon>Arthropoda</taxon>
        <taxon>Hexapoda</taxon>
        <taxon>Insecta</taxon>
        <taxon>Pterygota</taxon>
        <taxon>Neoptera</taxon>
        <taxon>Endopterygota</taxon>
        <taxon>Hymenoptera</taxon>
        <taxon>Apocrita</taxon>
        <taxon>Ichneumonoidea</taxon>
        <taxon>Braconidae</taxon>
        <taxon>Opiinae</taxon>
        <taxon>Fopius</taxon>
    </lineage>
</organism>
<keyword evidence="10 12" id="KW-0503">Monooxygenase</keyword>
<protein>
    <submittedName>
        <fullName evidence="14 15">Cytochrome P450 CYP12A2-like</fullName>
    </submittedName>
</protein>
<accession>A0A9R1TSH3</accession>
<sequence>MVSKMLVRRFKDLARDITSMKPYANTAGCSVEHINQRGKLTWEQATPYDSIPGPKSLPILGTMIKFMPFIGDYANLSAFDQMLMLKKQYGDVVKLEGIPGRRACIFLFNAEDCEKMYRVEGARPMRVAIQTMTKYRQRNSHLYKGKYGLVASQGEAWYNFRKNVNQHMMSPRSIKPHVVQVDEVASDFITRIRKLRDVKTLKLPTTFNNEMNKWALESICVIALDERLGCLNDNLASDSDPQRMINAIHKMFALFYQLEVLPSLWRVFETRKLKKLFGVLDLINEIASKHIDKAQIRFSKWPKGADERSVLESLLSIDEQTAYIMALDMFTAGVDTTGNAAGTVVYHIAINSRVQEKLREEVENVLPEKTSPMTYDVLNKIPYLKACIKEALRLTPIAIGNLRTMQKDTVIGGYRIPNGCDLIASHSVLAVSPEHFSQPHEFIPERWLRENTLASIKSAKEAHPFAYMPFGFGPRTCIGRRFSEMEIEILVLRLLKNFSIEWPNPPIQINSGFINTIASPLQFKLTDI</sequence>
<dbReference type="GO" id="GO:0016705">
    <property type="term" value="F:oxidoreductase activity, acting on paired donors, with incorporation or reduction of molecular oxygen"/>
    <property type="evidence" value="ECO:0007669"/>
    <property type="project" value="InterPro"/>
</dbReference>
<keyword evidence="6 11" id="KW-0349">Heme</keyword>
<evidence type="ECO:0000256" key="3">
    <source>
        <dbReference type="ARBA" id="ARBA00004174"/>
    </source>
</evidence>
<evidence type="ECO:0000256" key="8">
    <source>
        <dbReference type="ARBA" id="ARBA00023002"/>
    </source>
</evidence>
<evidence type="ECO:0000313" key="13">
    <source>
        <dbReference type="Proteomes" id="UP000694866"/>
    </source>
</evidence>
<dbReference type="OrthoDB" id="3945418at2759"/>
<evidence type="ECO:0000256" key="2">
    <source>
        <dbReference type="ARBA" id="ARBA00003690"/>
    </source>
</evidence>
<dbReference type="InterPro" id="IPR050479">
    <property type="entry name" value="CYP11_CYP27_families"/>
</dbReference>
<evidence type="ECO:0000256" key="12">
    <source>
        <dbReference type="RuleBase" id="RU000461"/>
    </source>
</evidence>
<feature type="binding site" description="axial binding residue" evidence="11">
    <location>
        <position position="477"/>
    </location>
    <ligand>
        <name>heme</name>
        <dbReference type="ChEBI" id="CHEBI:30413"/>
    </ligand>
    <ligandPart>
        <name>Fe</name>
        <dbReference type="ChEBI" id="CHEBI:18248"/>
    </ligandPart>
</feature>
<dbReference type="GO" id="GO:0005789">
    <property type="term" value="C:endoplasmic reticulum membrane"/>
    <property type="evidence" value="ECO:0007669"/>
    <property type="project" value="UniProtKB-SubCell"/>
</dbReference>
<dbReference type="Pfam" id="PF00067">
    <property type="entry name" value="p450"/>
    <property type="match status" value="1"/>
</dbReference>
<dbReference type="PRINTS" id="PR00385">
    <property type="entry name" value="P450"/>
</dbReference>
<evidence type="ECO:0000256" key="9">
    <source>
        <dbReference type="ARBA" id="ARBA00023004"/>
    </source>
</evidence>
<keyword evidence="9 11" id="KW-0408">Iron</keyword>
<evidence type="ECO:0000256" key="5">
    <source>
        <dbReference type="ARBA" id="ARBA00010617"/>
    </source>
</evidence>